<feature type="binding site" evidence="6">
    <location>
        <position position="152"/>
    </location>
    <ligand>
        <name>(6S)-NADPHX</name>
        <dbReference type="ChEBI" id="CHEBI:64076"/>
    </ligand>
</feature>
<keyword evidence="2 6" id="KW-0067">ATP-binding</keyword>
<dbReference type="PANTHER" id="PTHR12592:SF0">
    <property type="entry name" value="ATP-DEPENDENT (S)-NAD(P)H-HYDRATE DEHYDRATASE"/>
    <property type="match status" value="1"/>
</dbReference>
<name>A0ABY4PI95_9LACO</name>
<dbReference type="InterPro" id="IPR000631">
    <property type="entry name" value="CARKD"/>
</dbReference>
<dbReference type="RefSeq" id="WP_249511206.1">
    <property type="nucleotide sequence ID" value="NZ_CP093362.1"/>
</dbReference>
<dbReference type="PROSITE" id="PS01050">
    <property type="entry name" value="YJEF_C_2"/>
    <property type="match status" value="1"/>
</dbReference>
<sequence length="276" mass="30205">MKNIDLSVVKNTIRVRPNDSYKGTYGKVGLIGGNTNFGGAIIMATEAALNSGAGLITTLTDPVNLTSLHDHAPEAMFANYNDDSELEKLIPTFNVIVIGPGLGTNKNSLKIISKVFKLVNNKQILVIDSSAITMINQYDLTLPDNQIIFTPHQMEWQRLSGIKISDQNEDNNMKVVNKLDSIVVLKSHHTEIYNKEKVFKNPGGTPAQATGGMGDTLAGMIGGFVAQFSNEYNAVLSAVFLHSAIADELAKNQYVVLPTHIIQRIPEFMKKYEKKG</sequence>
<dbReference type="Gene3D" id="3.40.1190.20">
    <property type="match status" value="1"/>
</dbReference>
<organism evidence="8 9">
    <name type="scientific">Apilactobacillus apisilvae</name>
    <dbReference type="NCBI Taxonomy" id="2923364"/>
    <lineage>
        <taxon>Bacteria</taxon>
        <taxon>Bacillati</taxon>
        <taxon>Bacillota</taxon>
        <taxon>Bacilli</taxon>
        <taxon>Lactobacillales</taxon>
        <taxon>Lactobacillaceae</taxon>
        <taxon>Apilactobacillus</taxon>
    </lineage>
</organism>
<feature type="binding site" evidence="6">
    <location>
        <position position="215"/>
    </location>
    <ligand>
        <name>(6S)-NADPHX</name>
        <dbReference type="ChEBI" id="CHEBI:64076"/>
    </ligand>
</feature>
<comment type="function">
    <text evidence="6">Catalyzes the dehydration of the S-form of NAD(P)HX at the expense of ADP, which is converted to AMP. Together with NAD(P)HX epimerase, which catalyzes the epimerization of the S- and R-forms, the enzyme allows the repair of both epimers of NAD(P)HX, a damaged form of NAD(P)H that is a result of enzymatic or heat-dependent hydration.</text>
</comment>
<comment type="catalytic activity">
    <reaction evidence="6">
        <text>(6S)-NADPHX + ADP = AMP + phosphate + NADPH + H(+)</text>
        <dbReference type="Rhea" id="RHEA:32235"/>
        <dbReference type="ChEBI" id="CHEBI:15378"/>
        <dbReference type="ChEBI" id="CHEBI:43474"/>
        <dbReference type="ChEBI" id="CHEBI:57783"/>
        <dbReference type="ChEBI" id="CHEBI:64076"/>
        <dbReference type="ChEBI" id="CHEBI:456215"/>
        <dbReference type="ChEBI" id="CHEBI:456216"/>
        <dbReference type="EC" id="4.2.1.136"/>
    </reaction>
</comment>
<feature type="binding site" evidence="6">
    <location>
        <position position="214"/>
    </location>
    <ligand>
        <name>AMP</name>
        <dbReference type="ChEBI" id="CHEBI:456215"/>
    </ligand>
</feature>
<dbReference type="PANTHER" id="PTHR12592">
    <property type="entry name" value="ATP-DEPENDENT (S)-NAD(P)H-HYDRATE DEHYDRATASE FAMILY MEMBER"/>
    <property type="match status" value="1"/>
</dbReference>
<reference evidence="8 9" key="1">
    <citation type="journal article" date="2022" name="Int. J. Syst. Evol. Microbiol.">
        <title>Apilactobacillus apisilvae sp. nov., Nicolia spurrieriana gen. nov. sp. nov., Bombilactobacillus folatiphilus sp. nov. and Bombilactobacillus thymidiniphilus sp. nov., four new lactic acid bacterial isolates from stingless bees Tetragonula carbonaria and Austroplebeia australis.</title>
        <authorList>
            <person name="Oliphant S.A."/>
            <person name="Watson-Haigh N.S."/>
            <person name="Sumby K.M."/>
            <person name="Gardner J."/>
            <person name="Groom S."/>
            <person name="Jiranek V."/>
        </authorList>
    </citation>
    <scope>NUCLEOTIDE SEQUENCE [LARGE SCALE GENOMIC DNA]</scope>
    <source>
        <strain evidence="8 9">SG5_A10</strain>
    </source>
</reference>
<proteinExistence type="inferred from homology"/>
<dbReference type="InterPro" id="IPR029056">
    <property type="entry name" value="Ribokinase-like"/>
</dbReference>
<feature type="domain" description="YjeF C-terminal" evidence="7">
    <location>
        <begin position="5"/>
        <end position="272"/>
    </location>
</feature>
<dbReference type="NCBIfam" id="TIGR00196">
    <property type="entry name" value="yjeF_cterm"/>
    <property type="match status" value="1"/>
</dbReference>
<evidence type="ECO:0000256" key="4">
    <source>
        <dbReference type="ARBA" id="ARBA00023027"/>
    </source>
</evidence>
<keyword evidence="4 6" id="KW-0520">NAD</keyword>
<feature type="binding site" evidence="6">
    <location>
        <begin position="186"/>
        <end position="190"/>
    </location>
    <ligand>
        <name>AMP</name>
        <dbReference type="ChEBI" id="CHEBI:456215"/>
    </ligand>
</feature>
<dbReference type="Proteomes" id="UP000831859">
    <property type="component" value="Chromosome"/>
</dbReference>
<evidence type="ECO:0000313" key="9">
    <source>
        <dbReference type="Proteomes" id="UP000831859"/>
    </source>
</evidence>
<feature type="binding site" evidence="6">
    <location>
        <position position="40"/>
    </location>
    <ligand>
        <name>(6S)-NADPHX</name>
        <dbReference type="ChEBI" id="CHEBI:64076"/>
    </ligand>
</feature>
<comment type="cofactor">
    <cofactor evidence="6">
        <name>Mg(2+)</name>
        <dbReference type="ChEBI" id="CHEBI:18420"/>
    </cofactor>
</comment>
<evidence type="ECO:0000259" key="7">
    <source>
        <dbReference type="PROSITE" id="PS51383"/>
    </source>
</evidence>
<dbReference type="Pfam" id="PF01256">
    <property type="entry name" value="Carb_kinase"/>
    <property type="match status" value="1"/>
</dbReference>
<comment type="similarity">
    <text evidence="6">Belongs to the NnrD/CARKD family.</text>
</comment>
<dbReference type="EMBL" id="CP093362">
    <property type="protein sequence ID" value="UQS85228.1"/>
    <property type="molecule type" value="Genomic_DNA"/>
</dbReference>
<dbReference type="SUPFAM" id="SSF53613">
    <property type="entry name" value="Ribokinase-like"/>
    <property type="match status" value="1"/>
</dbReference>
<dbReference type="EC" id="4.2.1.136" evidence="6"/>
<evidence type="ECO:0000256" key="3">
    <source>
        <dbReference type="ARBA" id="ARBA00022857"/>
    </source>
</evidence>
<evidence type="ECO:0000256" key="1">
    <source>
        <dbReference type="ARBA" id="ARBA00022741"/>
    </source>
</evidence>
<dbReference type="CDD" id="cd01171">
    <property type="entry name" value="YXKO-related"/>
    <property type="match status" value="1"/>
</dbReference>
<dbReference type="HAMAP" id="MF_01965">
    <property type="entry name" value="NADHX_dehydratase"/>
    <property type="match status" value="1"/>
</dbReference>
<evidence type="ECO:0000256" key="5">
    <source>
        <dbReference type="ARBA" id="ARBA00023239"/>
    </source>
</evidence>
<keyword evidence="5 6" id="KW-0456">Lyase</keyword>
<gene>
    <name evidence="6" type="primary">nnrD</name>
    <name evidence="8" type="ORF">MOO46_01170</name>
</gene>
<comment type="catalytic activity">
    <reaction evidence="6">
        <text>(6S)-NADHX + ADP = AMP + phosphate + NADH + H(+)</text>
        <dbReference type="Rhea" id="RHEA:32223"/>
        <dbReference type="ChEBI" id="CHEBI:15378"/>
        <dbReference type="ChEBI" id="CHEBI:43474"/>
        <dbReference type="ChEBI" id="CHEBI:57945"/>
        <dbReference type="ChEBI" id="CHEBI:64074"/>
        <dbReference type="ChEBI" id="CHEBI:456215"/>
        <dbReference type="ChEBI" id="CHEBI:456216"/>
        <dbReference type="EC" id="4.2.1.136"/>
    </reaction>
</comment>
<protein>
    <recommendedName>
        <fullName evidence="6">ADP-dependent (S)-NAD(P)H-hydrate dehydratase</fullName>
        <ecNumber evidence="6">4.2.1.136</ecNumber>
    </recommendedName>
    <alternativeName>
        <fullName evidence="6">ADP-dependent NAD(P)HX dehydratase</fullName>
    </alternativeName>
</protein>
<feature type="binding site" evidence="6">
    <location>
        <position position="101"/>
    </location>
    <ligand>
        <name>(6S)-NADPHX</name>
        <dbReference type="ChEBI" id="CHEBI:64076"/>
    </ligand>
</feature>
<keyword evidence="1 6" id="KW-0547">Nucleotide-binding</keyword>
<comment type="subunit">
    <text evidence="6">Homotetramer.</text>
</comment>
<keyword evidence="9" id="KW-1185">Reference proteome</keyword>
<keyword evidence="3 6" id="KW-0521">NADP</keyword>
<dbReference type="InterPro" id="IPR017953">
    <property type="entry name" value="Carbohydrate_kinase_pred_CS"/>
</dbReference>
<accession>A0ABY4PI95</accession>
<evidence type="ECO:0000256" key="6">
    <source>
        <dbReference type="HAMAP-Rule" id="MF_01965"/>
    </source>
</evidence>
<evidence type="ECO:0000256" key="2">
    <source>
        <dbReference type="ARBA" id="ARBA00022840"/>
    </source>
</evidence>
<evidence type="ECO:0000313" key="8">
    <source>
        <dbReference type="EMBL" id="UQS85228.1"/>
    </source>
</evidence>
<dbReference type="PROSITE" id="PS51383">
    <property type="entry name" value="YJEF_C_3"/>
    <property type="match status" value="1"/>
</dbReference>
<dbReference type="PROSITE" id="PS01049">
    <property type="entry name" value="YJEF_C_1"/>
    <property type="match status" value="1"/>
</dbReference>